<evidence type="ECO:0000313" key="2">
    <source>
        <dbReference type="EMBL" id="KAF2753016.1"/>
    </source>
</evidence>
<feature type="transmembrane region" description="Helical" evidence="1">
    <location>
        <begin position="12"/>
        <end position="37"/>
    </location>
</feature>
<evidence type="ECO:0000313" key="3">
    <source>
        <dbReference type="Proteomes" id="UP000799437"/>
    </source>
</evidence>
<dbReference type="GeneID" id="54481021"/>
<dbReference type="RefSeq" id="XP_033595467.1">
    <property type="nucleotide sequence ID" value="XM_033739967.1"/>
</dbReference>
<keyword evidence="1" id="KW-1133">Transmembrane helix</keyword>
<evidence type="ECO:0000256" key="1">
    <source>
        <dbReference type="SAM" id="Phobius"/>
    </source>
</evidence>
<protein>
    <submittedName>
        <fullName evidence="2">Uncharacterized protein</fullName>
    </submittedName>
</protein>
<keyword evidence="1" id="KW-0472">Membrane</keyword>
<organism evidence="2 3">
    <name type="scientific">Pseudovirgaria hyperparasitica</name>
    <dbReference type="NCBI Taxonomy" id="470096"/>
    <lineage>
        <taxon>Eukaryota</taxon>
        <taxon>Fungi</taxon>
        <taxon>Dikarya</taxon>
        <taxon>Ascomycota</taxon>
        <taxon>Pezizomycotina</taxon>
        <taxon>Dothideomycetes</taxon>
        <taxon>Dothideomycetes incertae sedis</taxon>
        <taxon>Acrospermales</taxon>
        <taxon>Acrospermaceae</taxon>
        <taxon>Pseudovirgaria</taxon>
    </lineage>
</organism>
<accession>A0A6A6VT96</accession>
<keyword evidence="1" id="KW-0812">Transmembrane</keyword>
<sequence>MSSWIWQAISESLSLNVVVVLCGVVCSVMWSCLRISLLRPVLLLLRKTSIVSDSGSKGCNASYRLENSPFHCFCAKNIPSRITIHCLSLKRAF</sequence>
<dbReference type="Proteomes" id="UP000799437">
    <property type="component" value="Unassembled WGS sequence"/>
</dbReference>
<name>A0A6A6VT96_9PEZI</name>
<proteinExistence type="predicted"/>
<dbReference type="AlphaFoldDB" id="A0A6A6VT96"/>
<reference evidence="2" key="1">
    <citation type="journal article" date="2020" name="Stud. Mycol.">
        <title>101 Dothideomycetes genomes: a test case for predicting lifestyles and emergence of pathogens.</title>
        <authorList>
            <person name="Haridas S."/>
            <person name="Albert R."/>
            <person name="Binder M."/>
            <person name="Bloem J."/>
            <person name="Labutti K."/>
            <person name="Salamov A."/>
            <person name="Andreopoulos B."/>
            <person name="Baker S."/>
            <person name="Barry K."/>
            <person name="Bills G."/>
            <person name="Bluhm B."/>
            <person name="Cannon C."/>
            <person name="Castanera R."/>
            <person name="Culley D."/>
            <person name="Daum C."/>
            <person name="Ezra D."/>
            <person name="Gonzalez J."/>
            <person name="Henrissat B."/>
            <person name="Kuo A."/>
            <person name="Liang C."/>
            <person name="Lipzen A."/>
            <person name="Lutzoni F."/>
            <person name="Magnuson J."/>
            <person name="Mondo S."/>
            <person name="Nolan M."/>
            <person name="Ohm R."/>
            <person name="Pangilinan J."/>
            <person name="Park H.-J."/>
            <person name="Ramirez L."/>
            <person name="Alfaro M."/>
            <person name="Sun H."/>
            <person name="Tritt A."/>
            <person name="Yoshinaga Y."/>
            <person name="Zwiers L.-H."/>
            <person name="Turgeon B."/>
            <person name="Goodwin S."/>
            <person name="Spatafora J."/>
            <person name="Crous P."/>
            <person name="Grigoriev I."/>
        </authorList>
    </citation>
    <scope>NUCLEOTIDE SEQUENCE</scope>
    <source>
        <strain evidence="2">CBS 121739</strain>
    </source>
</reference>
<dbReference type="EMBL" id="ML996588">
    <property type="protein sequence ID" value="KAF2753016.1"/>
    <property type="molecule type" value="Genomic_DNA"/>
</dbReference>
<gene>
    <name evidence="2" type="ORF">EJ05DRAFT_230310</name>
</gene>
<keyword evidence="3" id="KW-1185">Reference proteome</keyword>